<evidence type="ECO:0000256" key="9">
    <source>
        <dbReference type="RuleBase" id="RU366031"/>
    </source>
</evidence>
<dbReference type="PANTHER" id="PTHR38042">
    <property type="entry name" value="UROPORPHYRINOGEN-III SYNTHASE, CHLOROPLASTIC"/>
    <property type="match status" value="1"/>
</dbReference>
<sequence length="290" mass="30363">MVDSHQPQTDDAAQTPRLLVSRPAGDPFSKALEQAGYHVVSTPFNHCCTAGDPHGPGLSAVCAWEEPLRAGHVMWVVFASRRGVEVLNKLLPDALADAAKAGTKFAVVGPATGAALRRLGLEPDLEMPASAATGQQLGKALREKVDYPPAKPTKKKPPVPTLLCIGSALSRWDSAVMLHEAGWDVTCLPVYTMLPLEAEELPAGTIDDWRHGVFACAVVTAPSAARVLSDLCGKGTVVCIGDTTAATAKKVGLKVSRVAKTADPTGVLEAVEQAFPLEESTVSASPAQSF</sequence>
<evidence type="ECO:0000256" key="8">
    <source>
        <dbReference type="ARBA" id="ARBA00048617"/>
    </source>
</evidence>
<protein>
    <recommendedName>
        <fullName evidence="7 9">Uroporphyrinogen-III synthase</fullName>
        <ecNumber evidence="3 9">4.2.1.75</ecNumber>
    </recommendedName>
</protein>
<dbReference type="OrthoDB" id="9815856at2"/>
<dbReference type="InterPro" id="IPR003754">
    <property type="entry name" value="4pyrrol_synth_uPrphyn_synth"/>
</dbReference>
<accession>A0A5E3ZWQ6</accession>
<evidence type="ECO:0000256" key="2">
    <source>
        <dbReference type="ARBA" id="ARBA00008133"/>
    </source>
</evidence>
<dbReference type="PANTHER" id="PTHR38042:SF1">
    <property type="entry name" value="UROPORPHYRINOGEN-III SYNTHASE, CHLOROPLASTIC"/>
    <property type="match status" value="1"/>
</dbReference>
<dbReference type="GO" id="GO:0006780">
    <property type="term" value="P:uroporphyrinogen III biosynthetic process"/>
    <property type="evidence" value="ECO:0007669"/>
    <property type="project" value="UniProtKB-UniRule"/>
</dbReference>
<keyword evidence="5 9" id="KW-0627">Porphyrin biosynthesis</keyword>
<dbReference type="GO" id="GO:0004852">
    <property type="term" value="F:uroporphyrinogen-III synthase activity"/>
    <property type="evidence" value="ECO:0007669"/>
    <property type="project" value="UniProtKB-UniRule"/>
</dbReference>
<dbReference type="InterPro" id="IPR039793">
    <property type="entry name" value="UROS/Hem4"/>
</dbReference>
<feature type="region of interest" description="Disordered" evidence="10">
    <location>
        <begin position="1"/>
        <end position="24"/>
    </location>
</feature>
<dbReference type="UniPathway" id="UPA00251">
    <property type="reaction ID" value="UER00320"/>
</dbReference>
<keyword evidence="13" id="KW-1185">Reference proteome</keyword>
<evidence type="ECO:0000256" key="10">
    <source>
        <dbReference type="SAM" id="MobiDB-lite"/>
    </source>
</evidence>
<dbReference type="InterPro" id="IPR036108">
    <property type="entry name" value="4pyrrol_syn_uPrphyn_synt_sf"/>
</dbReference>
<evidence type="ECO:0000256" key="5">
    <source>
        <dbReference type="ARBA" id="ARBA00023244"/>
    </source>
</evidence>
<comment type="pathway">
    <text evidence="1 9">Porphyrin-containing compound metabolism; protoporphyrin-IX biosynthesis; coproporphyrinogen-III from 5-aminolevulinate: step 3/4.</text>
</comment>
<evidence type="ECO:0000256" key="3">
    <source>
        <dbReference type="ARBA" id="ARBA00013109"/>
    </source>
</evidence>
<evidence type="ECO:0000313" key="12">
    <source>
        <dbReference type="EMBL" id="VHO00291.1"/>
    </source>
</evidence>
<evidence type="ECO:0000259" key="11">
    <source>
        <dbReference type="Pfam" id="PF02602"/>
    </source>
</evidence>
<feature type="compositionally biased region" description="Polar residues" evidence="10">
    <location>
        <begin position="1"/>
        <end position="12"/>
    </location>
</feature>
<comment type="catalytic activity">
    <reaction evidence="8 9">
        <text>hydroxymethylbilane = uroporphyrinogen III + H2O</text>
        <dbReference type="Rhea" id="RHEA:18965"/>
        <dbReference type="ChEBI" id="CHEBI:15377"/>
        <dbReference type="ChEBI" id="CHEBI:57308"/>
        <dbReference type="ChEBI" id="CHEBI:57845"/>
        <dbReference type="EC" id="4.2.1.75"/>
    </reaction>
</comment>
<dbReference type="GeneID" id="84894612"/>
<reference evidence="12 13" key="1">
    <citation type="submission" date="2019-04" db="EMBL/GenBank/DDBJ databases">
        <authorList>
            <person name="Seth-Smith MB H."/>
            <person name="Seth-Smith H."/>
        </authorList>
    </citation>
    <scope>NUCLEOTIDE SEQUENCE [LARGE SCALE GENOMIC DNA]</scope>
    <source>
        <strain evidence="12">USB-603019</strain>
    </source>
</reference>
<dbReference type="GO" id="GO:0006782">
    <property type="term" value="P:protoporphyrinogen IX biosynthetic process"/>
    <property type="evidence" value="ECO:0007669"/>
    <property type="project" value="UniProtKB-UniRule"/>
</dbReference>
<dbReference type="EMBL" id="LR584267">
    <property type="protein sequence ID" value="VHO00291.1"/>
    <property type="molecule type" value="Genomic_DNA"/>
</dbReference>
<feature type="domain" description="Tetrapyrrole biosynthesis uroporphyrinogen III synthase" evidence="11">
    <location>
        <begin position="27"/>
        <end position="267"/>
    </location>
</feature>
<dbReference type="CDD" id="cd06578">
    <property type="entry name" value="HemD"/>
    <property type="match status" value="1"/>
</dbReference>
<evidence type="ECO:0000256" key="7">
    <source>
        <dbReference type="ARBA" id="ARBA00040167"/>
    </source>
</evidence>
<dbReference type="Gene3D" id="3.40.50.10090">
    <property type="match status" value="2"/>
</dbReference>
<evidence type="ECO:0000256" key="6">
    <source>
        <dbReference type="ARBA" id="ARBA00037589"/>
    </source>
</evidence>
<evidence type="ECO:0000256" key="4">
    <source>
        <dbReference type="ARBA" id="ARBA00023239"/>
    </source>
</evidence>
<evidence type="ECO:0000313" key="13">
    <source>
        <dbReference type="Proteomes" id="UP000324288"/>
    </source>
</evidence>
<dbReference type="EC" id="4.2.1.75" evidence="3 9"/>
<comment type="similarity">
    <text evidence="2 9">Belongs to the uroporphyrinogen-III synthase family.</text>
</comment>
<comment type="function">
    <text evidence="6 9">Catalyzes cyclization of the linear tetrapyrrole, hydroxymethylbilane, to the macrocyclic uroporphyrinogen III.</text>
</comment>
<dbReference type="SUPFAM" id="SSF69618">
    <property type="entry name" value="HemD-like"/>
    <property type="match status" value="1"/>
</dbReference>
<gene>
    <name evidence="12" type="ORF">LC603019_00636</name>
</gene>
<dbReference type="AlphaFoldDB" id="A0A5E3ZWQ6"/>
<name>A0A5E3ZWQ6_9ACTN</name>
<dbReference type="Pfam" id="PF02602">
    <property type="entry name" value="HEM4"/>
    <property type="match status" value="1"/>
</dbReference>
<keyword evidence="4 9" id="KW-0456">Lyase</keyword>
<organism evidence="12 13">
    <name type="scientific">Lawsonella clevelandensis</name>
    <dbReference type="NCBI Taxonomy" id="1528099"/>
    <lineage>
        <taxon>Bacteria</taxon>
        <taxon>Bacillati</taxon>
        <taxon>Actinomycetota</taxon>
        <taxon>Actinomycetes</taxon>
        <taxon>Mycobacteriales</taxon>
        <taxon>Lawsonellaceae</taxon>
        <taxon>Lawsonella</taxon>
    </lineage>
</organism>
<proteinExistence type="inferred from homology"/>
<dbReference type="RefSeq" id="WP_053961787.1">
    <property type="nucleotide sequence ID" value="NZ_CAMJVL010000034.1"/>
</dbReference>
<dbReference type="Proteomes" id="UP000324288">
    <property type="component" value="Chromosome"/>
</dbReference>
<evidence type="ECO:0000256" key="1">
    <source>
        <dbReference type="ARBA" id="ARBA00004772"/>
    </source>
</evidence>